<dbReference type="SUPFAM" id="SSF53067">
    <property type="entry name" value="Actin-like ATPase domain"/>
    <property type="match status" value="1"/>
</dbReference>
<protein>
    <submittedName>
        <fullName evidence="2">ROK family protein</fullName>
    </submittedName>
</protein>
<dbReference type="InterPro" id="IPR043129">
    <property type="entry name" value="ATPase_NBD"/>
</dbReference>
<evidence type="ECO:0000313" key="2">
    <source>
        <dbReference type="EMBL" id="MST33739.1"/>
    </source>
</evidence>
<dbReference type="PROSITE" id="PS01125">
    <property type="entry name" value="ROK"/>
    <property type="match status" value="1"/>
</dbReference>
<reference evidence="2 3" key="1">
    <citation type="submission" date="2019-11" db="EMBL/GenBank/DDBJ databases">
        <title>Acidiferrimicrobium australis gen. nov., sp. nov., an acidophilic and obligately heterotrophic, member of the Actinobacteria that catalyses dissimilatory oxido- reduction of iron isolated from metal-rich acidic water in Chile.</title>
        <authorList>
            <person name="Gonzalez D."/>
            <person name="Huber K."/>
            <person name="Hedrich S."/>
            <person name="Rojas-Villalobos C."/>
            <person name="Quatrini R."/>
            <person name="Dinamarca M.A."/>
            <person name="Schwarz A."/>
            <person name="Canales C."/>
            <person name="Nancucheo I."/>
        </authorList>
    </citation>
    <scope>NUCLEOTIDE SEQUENCE [LARGE SCALE GENOMIC DNA]</scope>
    <source>
        <strain evidence="2 3">USS-CCA1</strain>
    </source>
</reference>
<dbReference type="PANTHER" id="PTHR18964:SF169">
    <property type="entry name" value="N-ACETYLMANNOSAMINE KINASE"/>
    <property type="match status" value="1"/>
</dbReference>
<evidence type="ECO:0000256" key="1">
    <source>
        <dbReference type="ARBA" id="ARBA00006479"/>
    </source>
</evidence>
<dbReference type="Proteomes" id="UP000437736">
    <property type="component" value="Unassembled WGS sequence"/>
</dbReference>
<keyword evidence="3" id="KW-1185">Reference proteome</keyword>
<dbReference type="EMBL" id="WJHE01000705">
    <property type="protein sequence ID" value="MST33739.1"/>
    <property type="molecule type" value="Genomic_DNA"/>
</dbReference>
<proteinExistence type="inferred from homology"/>
<comment type="caution">
    <text evidence="2">The sequence shown here is derived from an EMBL/GenBank/DDBJ whole genome shotgun (WGS) entry which is preliminary data.</text>
</comment>
<dbReference type="Pfam" id="PF00480">
    <property type="entry name" value="ROK"/>
    <property type="match status" value="1"/>
</dbReference>
<organism evidence="2 3">
    <name type="scientific">Acidiferrimicrobium australe</name>
    <dbReference type="NCBI Taxonomy" id="2664430"/>
    <lineage>
        <taxon>Bacteria</taxon>
        <taxon>Bacillati</taxon>
        <taxon>Actinomycetota</taxon>
        <taxon>Acidimicrobiia</taxon>
        <taxon>Acidimicrobiales</taxon>
        <taxon>Acidimicrobiaceae</taxon>
        <taxon>Acidiferrimicrobium</taxon>
    </lineage>
</organism>
<feature type="non-terminal residue" evidence="2">
    <location>
        <position position="184"/>
    </location>
</feature>
<name>A0ABW9QVN9_9ACTN</name>
<sequence length="184" mass="18329">MQERPQVLAVDVGATKLAAAVVDGRGTLTWRARTPTPSTTDADELWSALADLVATAPPGPALCGIGCGGPMDVRAETVSPLNIPAWRDFPLRARVAATTGLPTWIDNDAKALALGEGVLGAAAGTGNFVSLVVSSGVGGGIVLDGRLLDGAGGNAGHLGHLVVEPGGRRCACGARGCLEAEASG</sequence>
<dbReference type="PANTHER" id="PTHR18964">
    <property type="entry name" value="ROK (REPRESSOR, ORF, KINASE) FAMILY"/>
    <property type="match status" value="1"/>
</dbReference>
<dbReference type="Gene3D" id="3.30.420.40">
    <property type="match status" value="2"/>
</dbReference>
<dbReference type="InterPro" id="IPR000600">
    <property type="entry name" value="ROK"/>
</dbReference>
<accession>A0ABW9QVN9</accession>
<dbReference type="InterPro" id="IPR049874">
    <property type="entry name" value="ROK_cs"/>
</dbReference>
<gene>
    <name evidence="2" type="ORF">GHK86_13560</name>
</gene>
<evidence type="ECO:0000313" key="3">
    <source>
        <dbReference type="Proteomes" id="UP000437736"/>
    </source>
</evidence>
<comment type="similarity">
    <text evidence="1">Belongs to the ROK (NagC/XylR) family.</text>
</comment>